<dbReference type="InterPro" id="IPR002889">
    <property type="entry name" value="WSC_carb-bd"/>
</dbReference>
<accession>W9VJ68</accession>
<feature type="non-terminal residue" evidence="2">
    <location>
        <position position="124"/>
    </location>
</feature>
<reference evidence="2 3" key="1">
    <citation type="submission" date="2013-03" db="EMBL/GenBank/DDBJ databases">
        <title>The Genome Sequence of Cladophialophora yegresii CBS 114405.</title>
        <authorList>
            <consortium name="The Broad Institute Genomics Platform"/>
            <person name="Cuomo C."/>
            <person name="de Hoog S."/>
            <person name="Gorbushina A."/>
            <person name="Walker B."/>
            <person name="Young S.K."/>
            <person name="Zeng Q."/>
            <person name="Gargeya S."/>
            <person name="Fitzgerald M."/>
            <person name="Haas B."/>
            <person name="Abouelleil A."/>
            <person name="Allen A.W."/>
            <person name="Alvarado L."/>
            <person name="Arachchi H.M."/>
            <person name="Berlin A.M."/>
            <person name="Chapman S.B."/>
            <person name="Gainer-Dewar J."/>
            <person name="Goldberg J."/>
            <person name="Griggs A."/>
            <person name="Gujja S."/>
            <person name="Hansen M."/>
            <person name="Howarth C."/>
            <person name="Imamovic A."/>
            <person name="Ireland A."/>
            <person name="Larimer J."/>
            <person name="McCowan C."/>
            <person name="Murphy C."/>
            <person name="Pearson M."/>
            <person name="Poon T.W."/>
            <person name="Priest M."/>
            <person name="Roberts A."/>
            <person name="Saif S."/>
            <person name="Shea T."/>
            <person name="Sisk P."/>
            <person name="Sykes S."/>
            <person name="Wortman J."/>
            <person name="Nusbaum C."/>
            <person name="Birren B."/>
        </authorList>
    </citation>
    <scope>NUCLEOTIDE SEQUENCE [LARGE SCALE GENOMIC DNA]</scope>
    <source>
        <strain evidence="2 3">CBS 114405</strain>
    </source>
</reference>
<dbReference type="OrthoDB" id="2019572at2759"/>
<evidence type="ECO:0000259" key="1">
    <source>
        <dbReference type="PROSITE" id="PS51212"/>
    </source>
</evidence>
<evidence type="ECO:0000313" key="3">
    <source>
        <dbReference type="Proteomes" id="UP000019473"/>
    </source>
</evidence>
<proteinExistence type="predicted"/>
<dbReference type="HOGENOM" id="CLU_136312_0_0_1"/>
<name>W9VJ68_9EURO</name>
<comment type="caution">
    <text evidence="2">The sequence shown here is derived from an EMBL/GenBank/DDBJ whole genome shotgun (WGS) entry which is preliminary data.</text>
</comment>
<dbReference type="SMART" id="SM00321">
    <property type="entry name" value="WSC"/>
    <property type="match status" value="1"/>
</dbReference>
<dbReference type="PROSITE" id="PS51212">
    <property type="entry name" value="WSC"/>
    <property type="match status" value="1"/>
</dbReference>
<dbReference type="RefSeq" id="XP_007760648.1">
    <property type="nucleotide sequence ID" value="XM_007762458.1"/>
</dbReference>
<dbReference type="STRING" id="1182544.W9VJ68"/>
<organism evidence="2 3">
    <name type="scientific">Cladophialophora yegresii CBS 114405</name>
    <dbReference type="NCBI Taxonomy" id="1182544"/>
    <lineage>
        <taxon>Eukaryota</taxon>
        <taxon>Fungi</taxon>
        <taxon>Dikarya</taxon>
        <taxon>Ascomycota</taxon>
        <taxon>Pezizomycotina</taxon>
        <taxon>Eurotiomycetes</taxon>
        <taxon>Chaetothyriomycetidae</taxon>
        <taxon>Chaetothyriales</taxon>
        <taxon>Herpotrichiellaceae</taxon>
        <taxon>Cladophialophora</taxon>
    </lineage>
</organism>
<dbReference type="Proteomes" id="UP000019473">
    <property type="component" value="Unassembled WGS sequence"/>
</dbReference>
<dbReference type="Pfam" id="PF01822">
    <property type="entry name" value="WSC"/>
    <property type="match status" value="1"/>
</dbReference>
<feature type="domain" description="WSC" evidence="1">
    <location>
        <begin position="34"/>
        <end position="123"/>
    </location>
</feature>
<dbReference type="EMBL" id="AMGW01000006">
    <property type="protein sequence ID" value="EXJ55538.1"/>
    <property type="molecule type" value="Genomic_DNA"/>
</dbReference>
<dbReference type="GeneID" id="19183033"/>
<dbReference type="AlphaFoldDB" id="W9VJ68"/>
<dbReference type="VEuPathDB" id="FungiDB:A1O7_08466"/>
<protein>
    <recommendedName>
        <fullName evidence="1">WSC domain-containing protein</fullName>
    </recommendedName>
</protein>
<gene>
    <name evidence="2" type="ORF">A1O7_08466</name>
</gene>
<feature type="non-terminal residue" evidence="2">
    <location>
        <position position="1"/>
    </location>
</feature>
<evidence type="ECO:0000313" key="2">
    <source>
        <dbReference type="EMBL" id="EXJ55538.1"/>
    </source>
</evidence>
<keyword evidence="3" id="KW-1185">Reference proteome</keyword>
<sequence length="124" mass="12889">ASPALAESSALAYTTASGPISLGAAPEAQPTHAPITPLGCYSDGHPLESQGDYIFQSTGYCLSVCRRLEKAIMATTGGTTCYCGDDFPALDSEVDMRYCNVSCAGYGLQTCGGVGFWQVYLVGL</sequence>